<evidence type="ECO:0000256" key="1">
    <source>
        <dbReference type="ARBA" id="ARBA00004571"/>
    </source>
</evidence>
<dbReference type="SUPFAM" id="SSF56935">
    <property type="entry name" value="Porins"/>
    <property type="match status" value="1"/>
</dbReference>
<dbReference type="InterPro" id="IPR036942">
    <property type="entry name" value="Beta-barrel_TonB_sf"/>
</dbReference>
<evidence type="ECO:0000259" key="15">
    <source>
        <dbReference type="SMART" id="SM00965"/>
    </source>
</evidence>
<dbReference type="Gene3D" id="2.40.170.20">
    <property type="entry name" value="TonB-dependent receptor, beta-barrel domain"/>
    <property type="match status" value="1"/>
</dbReference>
<gene>
    <name evidence="16" type="ORF">CAP51_14100</name>
</gene>
<dbReference type="InterPro" id="IPR011662">
    <property type="entry name" value="Secretin/TonB_short_N"/>
</dbReference>
<dbReference type="InterPro" id="IPR039426">
    <property type="entry name" value="TonB-dep_rcpt-like"/>
</dbReference>
<accession>A0A1Z9YVW6</accession>
<dbReference type="GO" id="GO:0015891">
    <property type="term" value="P:siderophore transport"/>
    <property type="evidence" value="ECO:0007669"/>
    <property type="project" value="InterPro"/>
</dbReference>
<dbReference type="Proteomes" id="UP000196536">
    <property type="component" value="Unassembled WGS sequence"/>
</dbReference>
<evidence type="ECO:0000256" key="7">
    <source>
        <dbReference type="ARBA" id="ARBA00023004"/>
    </source>
</evidence>
<dbReference type="PROSITE" id="PS52016">
    <property type="entry name" value="TONB_DEPENDENT_REC_3"/>
    <property type="match status" value="1"/>
</dbReference>
<dbReference type="Pfam" id="PF00593">
    <property type="entry name" value="TonB_dep_Rec_b-barrel"/>
    <property type="match status" value="1"/>
</dbReference>
<keyword evidence="5" id="KW-0410">Iron transport</keyword>
<keyword evidence="6 12" id="KW-0812">Transmembrane</keyword>
<protein>
    <recommendedName>
        <fullName evidence="15">Secretin/TonB short N-terminal domain-containing protein</fullName>
    </recommendedName>
</protein>
<dbReference type="Gene3D" id="3.55.50.30">
    <property type="match status" value="1"/>
</dbReference>
<dbReference type="GO" id="GO:0009279">
    <property type="term" value="C:cell outer membrane"/>
    <property type="evidence" value="ECO:0007669"/>
    <property type="project" value="UniProtKB-SubCell"/>
</dbReference>
<dbReference type="Pfam" id="PF07660">
    <property type="entry name" value="STN"/>
    <property type="match status" value="1"/>
</dbReference>
<feature type="domain" description="Secretin/TonB short N-terminal" evidence="15">
    <location>
        <begin position="54"/>
        <end position="105"/>
    </location>
</feature>
<dbReference type="AlphaFoldDB" id="A0A1Z9YVW6"/>
<keyword evidence="10" id="KW-0675">Receptor</keyword>
<evidence type="ECO:0000256" key="6">
    <source>
        <dbReference type="ARBA" id="ARBA00022692"/>
    </source>
</evidence>
<evidence type="ECO:0000256" key="9">
    <source>
        <dbReference type="ARBA" id="ARBA00023136"/>
    </source>
</evidence>
<evidence type="ECO:0000256" key="12">
    <source>
        <dbReference type="PROSITE-ProRule" id="PRU01360"/>
    </source>
</evidence>
<keyword evidence="17" id="KW-1185">Reference proteome</keyword>
<evidence type="ECO:0000256" key="2">
    <source>
        <dbReference type="ARBA" id="ARBA00009810"/>
    </source>
</evidence>
<dbReference type="Gene3D" id="2.170.130.10">
    <property type="entry name" value="TonB-dependent receptor, plug domain"/>
    <property type="match status" value="1"/>
</dbReference>
<evidence type="ECO:0000313" key="16">
    <source>
        <dbReference type="EMBL" id="OUY06382.1"/>
    </source>
</evidence>
<feature type="chain" id="PRO_5012171032" description="Secretin/TonB short N-terminal domain-containing protein" evidence="14">
    <location>
        <begin position="29"/>
        <end position="838"/>
    </location>
</feature>
<keyword evidence="3 12" id="KW-0813">Transport</keyword>
<evidence type="ECO:0000256" key="14">
    <source>
        <dbReference type="SAM" id="SignalP"/>
    </source>
</evidence>
<dbReference type="InterPro" id="IPR010105">
    <property type="entry name" value="TonB_sidphr_rcpt"/>
</dbReference>
<keyword evidence="14" id="KW-0732">Signal</keyword>
<keyword evidence="11 12" id="KW-0998">Cell outer membrane</keyword>
<dbReference type="CDD" id="cd01347">
    <property type="entry name" value="ligand_gated_channel"/>
    <property type="match status" value="1"/>
</dbReference>
<dbReference type="OrthoDB" id="8663017at2"/>
<evidence type="ECO:0000256" key="13">
    <source>
        <dbReference type="RuleBase" id="RU003357"/>
    </source>
</evidence>
<dbReference type="SMART" id="SM00965">
    <property type="entry name" value="STN"/>
    <property type="match status" value="1"/>
</dbReference>
<dbReference type="GO" id="GO:0015344">
    <property type="term" value="F:siderophore uptake transmembrane transporter activity"/>
    <property type="evidence" value="ECO:0007669"/>
    <property type="project" value="TreeGrafter"/>
</dbReference>
<keyword evidence="8 13" id="KW-0798">TonB box</keyword>
<proteinExistence type="inferred from homology"/>
<comment type="similarity">
    <text evidence="2 12 13">Belongs to the TonB-dependent receptor family.</text>
</comment>
<organism evidence="16 17">
    <name type="scientific">Acinetobacter populi</name>
    <dbReference type="NCBI Taxonomy" id="1582270"/>
    <lineage>
        <taxon>Bacteria</taxon>
        <taxon>Pseudomonadati</taxon>
        <taxon>Pseudomonadota</taxon>
        <taxon>Gammaproteobacteria</taxon>
        <taxon>Moraxellales</taxon>
        <taxon>Moraxellaceae</taxon>
        <taxon>Acinetobacter</taxon>
    </lineage>
</organism>
<evidence type="ECO:0000256" key="3">
    <source>
        <dbReference type="ARBA" id="ARBA00022448"/>
    </source>
</evidence>
<evidence type="ECO:0000256" key="10">
    <source>
        <dbReference type="ARBA" id="ARBA00023170"/>
    </source>
</evidence>
<dbReference type="InterPro" id="IPR037066">
    <property type="entry name" value="Plug_dom_sf"/>
</dbReference>
<sequence>MIKHKSNLRLKRITLILTTALYAGAVFADTTYALQIPAQRLDLALQSLAQQSGAQILFVTKAVNNYQSETLNQELTVEQALQQLLKGKNLQIKKIADNKFSLVEGQPQARDMGQLKPIDVNPSGTASRDANAVQLPVIVVEAENEGYAAKKSTVGGKTERDFKEIQQSVTVITSQRIKDQNLLNVRDALTQTTGINITGGSNATIYSRGFVLSNFQYDGGAPSLYYANYDRGSLPDLSVFDQVEVLRGADGLFSGAGESSGTVNLVRKRPLSYQQALINLSAGSWDHYRQQVDISSPLNSTGSIRGRMVAIHEQQDYFYDTADSNRNLVYGIIEADLNNKTTLAAGITYDDLDSSENYWGLPRYADGRDIGYSRKTNLQTDWTNQNTKRTQIFAELNHQLNEDWQLKLNSSWQETQNNNKIGYSFAAINPLTGQSNYFEMSKSKTKPTEILVDASINGKFDLFGHQQELLVGGNWQRYNLDKGYYSGTSTTIDALNFNPSSIAEPDWKTIDYLITDYKVSQYGIFASLRSDLTQKLHSVIGVRYSKYNYDYLYQKFDKDGNYLKTNSDQNYSTPSQVTPYFGLTYDFLPNTALYASYSQIFKPQGTNVDKTGNMLKPIEGNSLELGVKQTWLNNQLQGSLAVYQTTRENEAVSLGYSSAFPGFSCCYVASGKIQVRGIDTELNGKLTPNWDISIGYTYNDAKKKSGYSTGNGTAYSTNGTPKNQLKIWTMYRLPNQLEKWRIGGGVRMQSETYSEGTANIYDPSGNGIVIGSQTFKFTTGFYAVTGLRVDYQMNQNWSLGINVDNLFDRTYWRQATNTSRNNYYGDPRNFMLTISGKY</sequence>
<dbReference type="InterPro" id="IPR012910">
    <property type="entry name" value="Plug_dom"/>
</dbReference>
<feature type="signal peptide" evidence="14">
    <location>
        <begin position="1"/>
        <end position="28"/>
    </location>
</feature>
<evidence type="ECO:0000256" key="11">
    <source>
        <dbReference type="ARBA" id="ARBA00023237"/>
    </source>
</evidence>
<evidence type="ECO:0000256" key="8">
    <source>
        <dbReference type="ARBA" id="ARBA00023077"/>
    </source>
</evidence>
<dbReference type="EMBL" id="NEXX01000005">
    <property type="protein sequence ID" value="OUY06382.1"/>
    <property type="molecule type" value="Genomic_DNA"/>
</dbReference>
<dbReference type="Pfam" id="PF07715">
    <property type="entry name" value="Plug"/>
    <property type="match status" value="1"/>
</dbReference>
<dbReference type="PANTHER" id="PTHR32552:SF74">
    <property type="entry name" value="HYDROXAMATE SIDEROPHORE RECEPTOR FHUE"/>
    <property type="match status" value="1"/>
</dbReference>
<keyword evidence="9 12" id="KW-0472">Membrane</keyword>
<dbReference type="NCBIfam" id="TIGR01783">
    <property type="entry name" value="TonB-siderophor"/>
    <property type="match status" value="1"/>
</dbReference>
<evidence type="ECO:0000256" key="4">
    <source>
        <dbReference type="ARBA" id="ARBA00022452"/>
    </source>
</evidence>
<evidence type="ECO:0000313" key="17">
    <source>
        <dbReference type="Proteomes" id="UP000196536"/>
    </source>
</evidence>
<dbReference type="RefSeq" id="WP_087621382.1">
    <property type="nucleotide sequence ID" value="NZ_NEXX01000005.1"/>
</dbReference>
<dbReference type="GO" id="GO:0038023">
    <property type="term" value="F:signaling receptor activity"/>
    <property type="evidence" value="ECO:0007669"/>
    <property type="project" value="InterPro"/>
</dbReference>
<reference evidence="16 17" key="1">
    <citation type="submission" date="2017-05" db="EMBL/GenBank/DDBJ databases">
        <title>Acinetobacter populi ANC 5415 (= PBJ7), whole genome shotgun sequencing project.</title>
        <authorList>
            <person name="Nemec A."/>
            <person name="Radolfova-Krizova L."/>
        </authorList>
    </citation>
    <scope>NUCLEOTIDE SEQUENCE [LARGE SCALE GENOMIC DNA]</scope>
    <source>
        <strain evidence="16 17">PBJ7</strain>
    </source>
</reference>
<comment type="caution">
    <text evidence="16">The sequence shown here is derived from an EMBL/GenBank/DDBJ whole genome shotgun (WGS) entry which is preliminary data.</text>
</comment>
<dbReference type="PANTHER" id="PTHR32552">
    <property type="entry name" value="FERRICHROME IRON RECEPTOR-RELATED"/>
    <property type="match status" value="1"/>
</dbReference>
<evidence type="ECO:0000256" key="5">
    <source>
        <dbReference type="ARBA" id="ARBA00022496"/>
    </source>
</evidence>
<keyword evidence="4 12" id="KW-1134">Transmembrane beta strand</keyword>
<keyword evidence="5" id="KW-0406">Ion transport</keyword>
<comment type="subcellular location">
    <subcellularLocation>
        <location evidence="1 12">Cell outer membrane</location>
        <topology evidence="1 12">Multi-pass membrane protein</topology>
    </subcellularLocation>
</comment>
<name>A0A1Z9YVW6_9GAMM</name>
<dbReference type="InterPro" id="IPR000531">
    <property type="entry name" value="Beta-barrel_TonB"/>
</dbReference>
<keyword evidence="7" id="KW-0408">Iron</keyword>